<dbReference type="Proteomes" id="UP000291562">
    <property type="component" value="Chromosome"/>
</dbReference>
<accession>A0A411HHJ4</accession>
<dbReference type="KEGG" id="xbc:ELE36_05540"/>
<evidence type="ECO:0000256" key="1">
    <source>
        <dbReference type="SAM" id="SignalP"/>
    </source>
</evidence>
<gene>
    <name evidence="2" type="ORF">ELE36_05540</name>
</gene>
<evidence type="ECO:0000313" key="3">
    <source>
        <dbReference type="Proteomes" id="UP000291562"/>
    </source>
</evidence>
<keyword evidence="1" id="KW-0732">Signal</keyword>
<feature type="chain" id="PRO_5019145643" description="Lipoprotein" evidence="1">
    <location>
        <begin position="21"/>
        <end position="356"/>
    </location>
</feature>
<feature type="signal peptide" evidence="1">
    <location>
        <begin position="1"/>
        <end position="20"/>
    </location>
</feature>
<dbReference type="AlphaFoldDB" id="A0A411HHJ4"/>
<evidence type="ECO:0000313" key="2">
    <source>
        <dbReference type="EMBL" id="QBB69874.1"/>
    </source>
</evidence>
<organism evidence="2 3">
    <name type="scientific">Pseudolysobacter antarcticus</name>
    <dbReference type="NCBI Taxonomy" id="2511995"/>
    <lineage>
        <taxon>Bacteria</taxon>
        <taxon>Pseudomonadati</taxon>
        <taxon>Pseudomonadota</taxon>
        <taxon>Gammaproteobacteria</taxon>
        <taxon>Lysobacterales</taxon>
        <taxon>Rhodanobacteraceae</taxon>
        <taxon>Pseudolysobacter</taxon>
    </lineage>
</organism>
<proteinExistence type="predicted"/>
<evidence type="ECO:0008006" key="4">
    <source>
        <dbReference type="Google" id="ProtNLM"/>
    </source>
</evidence>
<name>A0A411HHJ4_9GAMM</name>
<sequence length="356" mass="38231">MKFIGYLLNAVMAFCLFACSSPLRTRVDSQNSAVTSNTRDGMVYRLPLKAIKITLTVDKDKKRTLTAEATAAYPDLGTRFIVQYNNSQLSSNELALKIDVSGLLSGDASSSHTSQVGDVLKGLASTIGSVGAALDGHGKVVPPVTPPICNREGTYMWLVEPTDAVEPAETAAKTQMTVCQVRFERAILGTPEPVGKNNVRFDAAKANSDNAESGFYYRQALPYLVALTDTSVDPNPVTRALLPMPTRQSPVEFLPVQESLFAKNIVKFSFTDGSPVSYDQALESEWVGLLSLPADLIKSYFGAIGAVFSERSDADKNQAAYLAQISALAVQQLKTQACLSAVQTKDDAKIKAACGQ</sequence>
<protein>
    <recommendedName>
        <fullName evidence="4">Lipoprotein</fullName>
    </recommendedName>
</protein>
<dbReference type="RefSeq" id="WP_129832133.1">
    <property type="nucleotide sequence ID" value="NZ_CP035704.1"/>
</dbReference>
<dbReference type="EMBL" id="CP035704">
    <property type="protein sequence ID" value="QBB69874.1"/>
    <property type="molecule type" value="Genomic_DNA"/>
</dbReference>
<reference evidence="2 3" key="1">
    <citation type="submission" date="2019-01" db="EMBL/GenBank/DDBJ databases">
        <title>Pseudolysobacter antarctica gen. nov., sp. nov., isolated from Fildes Peninsula, Antarctica.</title>
        <authorList>
            <person name="Wei Z."/>
            <person name="Peng F."/>
        </authorList>
    </citation>
    <scope>NUCLEOTIDE SEQUENCE [LARGE SCALE GENOMIC DNA]</scope>
    <source>
        <strain evidence="2 3">AQ6-296</strain>
    </source>
</reference>
<dbReference type="OrthoDB" id="6895376at2"/>
<keyword evidence="3" id="KW-1185">Reference proteome</keyword>